<name>A0A8J7UP57_9EURY</name>
<keyword evidence="2" id="KW-1185">Reference proteome</keyword>
<evidence type="ECO:0000313" key="2">
    <source>
        <dbReference type="Proteomes" id="UP000770586"/>
    </source>
</evidence>
<proteinExistence type="predicted"/>
<dbReference type="Proteomes" id="UP000770586">
    <property type="component" value="Unassembled WGS sequence"/>
</dbReference>
<dbReference type="EMBL" id="JAGGKE010000009">
    <property type="protein sequence ID" value="MBP1902460.1"/>
    <property type="molecule type" value="Genomic_DNA"/>
</dbReference>
<gene>
    <name evidence="1" type="ORF">J2744_002152</name>
</gene>
<organism evidence="1 2">
    <name type="scientific">Halorubrum trapanicum</name>
    <dbReference type="NCBI Taxonomy" id="29284"/>
    <lineage>
        <taxon>Archaea</taxon>
        <taxon>Methanobacteriati</taxon>
        <taxon>Methanobacteriota</taxon>
        <taxon>Stenosarchaea group</taxon>
        <taxon>Halobacteria</taxon>
        <taxon>Halobacteriales</taxon>
        <taxon>Haloferacaceae</taxon>
        <taxon>Halorubrum</taxon>
    </lineage>
</organism>
<protein>
    <submittedName>
        <fullName evidence="1">Uncharacterized protein</fullName>
    </submittedName>
</protein>
<accession>A0A8J7UP57</accession>
<comment type="caution">
    <text evidence="1">The sequence shown here is derived from an EMBL/GenBank/DDBJ whole genome shotgun (WGS) entry which is preliminary data.</text>
</comment>
<evidence type="ECO:0000313" key="1">
    <source>
        <dbReference type="EMBL" id="MBP1902460.1"/>
    </source>
</evidence>
<sequence>MAPFTVAGFAVIAFGFGLLKRREIADAAAGIRFPG</sequence>
<reference evidence="1 2" key="1">
    <citation type="submission" date="2021-03" db="EMBL/GenBank/DDBJ databases">
        <title>Genomic Encyclopedia of Type Strains, Phase IV (KMG-IV): sequencing the most valuable type-strain genomes for metagenomic binning, comparative biology and taxonomic classification.</title>
        <authorList>
            <person name="Goeker M."/>
        </authorList>
    </citation>
    <scope>NUCLEOTIDE SEQUENCE [LARGE SCALE GENOMIC DNA]</scope>
    <source>
        <strain evidence="1 2">DSM 12287</strain>
    </source>
</reference>
<dbReference type="AlphaFoldDB" id="A0A8J7UP57"/>